<sequence>MFKPEEQQVQICLLKSHLEEIENDLVLQHSALPALDAENERKYRETMTALKVARSLNIEIERLKLENVRLTAKRMQLKRQSDDLSKSIEKARATQSELTELLKKEEQETKLQVRQYEDSLEEIAEKFRKSRGYYDKEEVNKETEKINIVTLKLENLLQKRQNIIDELKQQLNMLQPDIPEDILELFLKKDLDTQVKELTEKYEGLLQKRNSIADKKNDGA</sequence>
<evidence type="ECO:0000313" key="3">
    <source>
        <dbReference type="Proteomes" id="UP000494106"/>
    </source>
</evidence>
<dbReference type="EMBL" id="CADEBC010000232">
    <property type="protein sequence ID" value="CAB3226787.1"/>
    <property type="molecule type" value="Genomic_DNA"/>
</dbReference>
<protein>
    <submittedName>
        <fullName evidence="2">Uncharacterized protein</fullName>
    </submittedName>
</protein>
<keyword evidence="1" id="KW-0175">Coiled coil</keyword>
<proteinExistence type="predicted"/>
<name>A0A8S0Z1B8_ARCPL</name>
<reference evidence="2 3" key="1">
    <citation type="submission" date="2020-04" db="EMBL/GenBank/DDBJ databases">
        <authorList>
            <person name="Wallbank WR R."/>
            <person name="Pardo Diaz C."/>
            <person name="Kozak K."/>
            <person name="Martin S."/>
            <person name="Jiggins C."/>
            <person name="Moest M."/>
            <person name="Warren A I."/>
            <person name="Byers J.R.P. K."/>
            <person name="Montejo-Kovacevich G."/>
            <person name="Yen C E."/>
        </authorList>
    </citation>
    <scope>NUCLEOTIDE SEQUENCE [LARGE SCALE GENOMIC DNA]</scope>
</reference>
<evidence type="ECO:0000313" key="2">
    <source>
        <dbReference type="EMBL" id="CAB3226787.1"/>
    </source>
</evidence>
<dbReference type="OrthoDB" id="7440726at2759"/>
<dbReference type="AlphaFoldDB" id="A0A8S0Z1B8"/>
<organism evidence="2 3">
    <name type="scientific">Arctia plantaginis</name>
    <name type="common">Wood tiger moth</name>
    <name type="synonym">Phalaena plantaginis</name>
    <dbReference type="NCBI Taxonomy" id="874455"/>
    <lineage>
        <taxon>Eukaryota</taxon>
        <taxon>Metazoa</taxon>
        <taxon>Ecdysozoa</taxon>
        <taxon>Arthropoda</taxon>
        <taxon>Hexapoda</taxon>
        <taxon>Insecta</taxon>
        <taxon>Pterygota</taxon>
        <taxon>Neoptera</taxon>
        <taxon>Endopterygota</taxon>
        <taxon>Lepidoptera</taxon>
        <taxon>Glossata</taxon>
        <taxon>Ditrysia</taxon>
        <taxon>Noctuoidea</taxon>
        <taxon>Erebidae</taxon>
        <taxon>Arctiinae</taxon>
        <taxon>Arctia</taxon>
    </lineage>
</organism>
<comment type="caution">
    <text evidence="2">The sequence shown here is derived from an EMBL/GenBank/DDBJ whole genome shotgun (WGS) entry which is preliminary data.</text>
</comment>
<feature type="coiled-coil region" evidence="1">
    <location>
        <begin position="53"/>
        <end position="215"/>
    </location>
</feature>
<dbReference type="Proteomes" id="UP000494106">
    <property type="component" value="Unassembled WGS sequence"/>
</dbReference>
<keyword evidence="3" id="KW-1185">Reference proteome</keyword>
<gene>
    <name evidence="2" type="ORF">APLA_LOCUS3086</name>
</gene>
<evidence type="ECO:0000256" key="1">
    <source>
        <dbReference type="SAM" id="Coils"/>
    </source>
</evidence>
<accession>A0A8S0Z1B8</accession>